<dbReference type="InterPro" id="IPR045594">
    <property type="entry name" value="DUF6460"/>
</dbReference>
<evidence type="ECO:0000313" key="4">
    <source>
        <dbReference type="Proteomes" id="UP001431221"/>
    </source>
</evidence>
<feature type="transmembrane region" description="Helical" evidence="1">
    <location>
        <begin position="64"/>
        <end position="86"/>
    </location>
</feature>
<dbReference type="Pfam" id="PF20061">
    <property type="entry name" value="DUF6460"/>
    <property type="match status" value="1"/>
</dbReference>
<name>A0ABT0GNG8_9HYPH</name>
<feature type="transmembrane region" description="Helical" evidence="1">
    <location>
        <begin position="17"/>
        <end position="35"/>
    </location>
</feature>
<evidence type="ECO:0000259" key="2">
    <source>
        <dbReference type="Pfam" id="PF20061"/>
    </source>
</evidence>
<dbReference type="Proteomes" id="UP001431221">
    <property type="component" value="Unassembled WGS sequence"/>
</dbReference>
<reference evidence="3" key="1">
    <citation type="submission" date="2022-04" db="EMBL/GenBank/DDBJ databases">
        <title>Roseibium sp. CAU 1639 isolated from mud.</title>
        <authorList>
            <person name="Kim W."/>
        </authorList>
    </citation>
    <scope>NUCLEOTIDE SEQUENCE</scope>
    <source>
        <strain evidence="3">CAU 1639</strain>
    </source>
</reference>
<comment type="caution">
    <text evidence="3">The sequence shown here is derived from an EMBL/GenBank/DDBJ whole genome shotgun (WGS) entry which is preliminary data.</text>
</comment>
<evidence type="ECO:0000256" key="1">
    <source>
        <dbReference type="SAM" id="Phobius"/>
    </source>
</evidence>
<sequence length="92" mass="10123">MSDTGLSRFLGGSPAQVLLRLVFLSFVVGIVLSALNLDPLDLIDMAVNFVERLWDMGFHAIDRLGNYLVIGAIVVVPIWLITRVLAMGRPRS</sequence>
<dbReference type="RefSeq" id="WP_248150156.1">
    <property type="nucleotide sequence ID" value="NZ_JALNMJ010000001.1"/>
</dbReference>
<dbReference type="EMBL" id="JALNMJ010000001">
    <property type="protein sequence ID" value="MCK7610970.1"/>
    <property type="molecule type" value="Genomic_DNA"/>
</dbReference>
<accession>A0ABT0GNG8</accession>
<keyword evidence="4" id="KW-1185">Reference proteome</keyword>
<gene>
    <name evidence="3" type="ORF">M0H32_02255</name>
</gene>
<keyword evidence="1" id="KW-1133">Transmembrane helix</keyword>
<protein>
    <submittedName>
        <fullName evidence="3">DUF6460 domain-containing protein</fullName>
    </submittedName>
</protein>
<keyword evidence="1" id="KW-0812">Transmembrane</keyword>
<evidence type="ECO:0000313" key="3">
    <source>
        <dbReference type="EMBL" id="MCK7610970.1"/>
    </source>
</evidence>
<organism evidence="3 4">
    <name type="scientific">Roseibium sediminicola</name>
    <dbReference type="NCBI Taxonomy" id="2933272"/>
    <lineage>
        <taxon>Bacteria</taxon>
        <taxon>Pseudomonadati</taxon>
        <taxon>Pseudomonadota</taxon>
        <taxon>Alphaproteobacteria</taxon>
        <taxon>Hyphomicrobiales</taxon>
        <taxon>Stappiaceae</taxon>
        <taxon>Roseibium</taxon>
    </lineage>
</organism>
<proteinExistence type="predicted"/>
<feature type="domain" description="DUF6460" evidence="2">
    <location>
        <begin position="53"/>
        <end position="88"/>
    </location>
</feature>
<keyword evidence="1" id="KW-0472">Membrane</keyword>